<dbReference type="GO" id="GO:0043065">
    <property type="term" value="P:positive regulation of apoptotic process"/>
    <property type="evidence" value="ECO:0007669"/>
    <property type="project" value="InterPro"/>
</dbReference>
<feature type="region of interest" description="Disordered" evidence="1">
    <location>
        <begin position="1"/>
        <end position="28"/>
    </location>
</feature>
<dbReference type="RefSeq" id="XP_038856522.1">
    <property type="nucleotide sequence ID" value="XM_039000594.1"/>
</dbReference>
<evidence type="ECO:0000313" key="3">
    <source>
        <dbReference type="RefSeq" id="XP_038856522.1"/>
    </source>
</evidence>
<evidence type="ECO:0000313" key="2">
    <source>
        <dbReference type="Proteomes" id="UP000808372"/>
    </source>
</evidence>
<dbReference type="InterPro" id="IPR024140">
    <property type="entry name" value="Noxa"/>
</dbReference>
<dbReference type="CTD" id="5366"/>
<dbReference type="KEGG" id="snh:120053464"/>
<feature type="compositionally biased region" description="Basic and acidic residues" evidence="1">
    <location>
        <begin position="1"/>
        <end position="27"/>
    </location>
</feature>
<keyword evidence="2" id="KW-1185">Reference proteome</keyword>
<dbReference type="GO" id="GO:0006974">
    <property type="term" value="P:DNA damage response"/>
    <property type="evidence" value="ECO:0007669"/>
    <property type="project" value="InterPro"/>
</dbReference>
<dbReference type="GeneID" id="120053464"/>
<protein>
    <submittedName>
        <fullName evidence="3">Phorbol-12-myristate-13-acetate-induced protein 1</fullName>
    </submittedName>
</protein>
<reference evidence="3" key="1">
    <citation type="submission" date="2025-08" db="UniProtKB">
        <authorList>
            <consortium name="RefSeq"/>
        </authorList>
    </citation>
    <scope>IDENTIFICATION</scope>
    <source>
        <tissue evidence="3">White muscle</tissue>
    </source>
</reference>
<organism evidence="2 3">
    <name type="scientific">Salvelinus namaycush</name>
    <name type="common">Lake trout</name>
    <name type="synonym">Salmo namaycush</name>
    <dbReference type="NCBI Taxonomy" id="8040"/>
    <lineage>
        <taxon>Eukaryota</taxon>
        <taxon>Metazoa</taxon>
        <taxon>Chordata</taxon>
        <taxon>Craniata</taxon>
        <taxon>Vertebrata</taxon>
        <taxon>Euteleostomi</taxon>
        <taxon>Actinopterygii</taxon>
        <taxon>Neopterygii</taxon>
        <taxon>Teleostei</taxon>
        <taxon>Protacanthopterygii</taxon>
        <taxon>Salmoniformes</taxon>
        <taxon>Salmonidae</taxon>
        <taxon>Salmoninae</taxon>
        <taxon>Salvelinus</taxon>
    </lineage>
</organism>
<gene>
    <name evidence="3" type="primary">pmaip1</name>
</gene>
<dbReference type="AlphaFoldDB" id="A0A8U1BNU1"/>
<dbReference type="GO" id="GO:0001836">
    <property type="term" value="P:release of cytochrome c from mitochondria"/>
    <property type="evidence" value="ECO:0007669"/>
    <property type="project" value="InterPro"/>
</dbReference>
<dbReference type="Pfam" id="PF15150">
    <property type="entry name" value="PMAIP1"/>
    <property type="match status" value="1"/>
</dbReference>
<accession>A0A8U1BNU1</accession>
<evidence type="ECO:0000256" key="1">
    <source>
        <dbReference type="SAM" id="MobiDB-lite"/>
    </source>
</evidence>
<proteinExistence type="predicted"/>
<sequence>MKLESRKSSLKRTESQKETVPNKDQKATVECAQQLRKIGDLFNLKYILADMLAKISTDPKIK</sequence>
<dbReference type="Proteomes" id="UP000808372">
    <property type="component" value="Chromosome 1"/>
</dbReference>
<name>A0A8U1BNU1_SALNM</name>